<dbReference type="InterPro" id="IPR013320">
    <property type="entry name" value="ConA-like_dom_sf"/>
</dbReference>
<protein>
    <recommendedName>
        <fullName evidence="3">LamG-like jellyroll fold domain-containing protein</fullName>
    </recommendedName>
</protein>
<evidence type="ECO:0000313" key="2">
    <source>
        <dbReference type="EMBL" id="QHU09154.1"/>
    </source>
</evidence>
<evidence type="ECO:0008006" key="3">
    <source>
        <dbReference type="Google" id="ProtNLM"/>
    </source>
</evidence>
<feature type="transmembrane region" description="Helical" evidence="1">
    <location>
        <begin position="21"/>
        <end position="39"/>
    </location>
</feature>
<name>A0A6C0JZF9_9ZZZZ</name>
<keyword evidence="1" id="KW-0472">Membrane</keyword>
<dbReference type="AlphaFoldDB" id="A0A6C0JZF9"/>
<feature type="transmembrane region" description="Helical" evidence="1">
    <location>
        <begin position="126"/>
        <end position="147"/>
    </location>
</feature>
<sequence>MLTSIKQYYHDGMAVVITNPNYYALASIIELIILALIIYKWSPLGISDKYPALSIIFLLFILCIQTMTYMFVKQKDILRAQGIVIQPTLWDMTIKVGYTLFTICVVVLCIYIFGWILTVSNSTGSAVMYIIDILLLIGLIACIYLVMKPARNTDNTLNTTRVYTFMSLASAFILYLPCLLIDFTEWVKHEYNITTKTIWLILAGEIIFITLRILLPKLILFAVNSNGTQLLRDPVYLDTRHELGSYDIIHSGVVDKGAYKYSISAWFWINPQPLSTRSSYSKYTNILEFGRKPAIEYNGLENSLRVNCQIIGNKEVTLYETNDVKYQTWNNIVINYDGSTMDVFLNGVLVGSKPNIAPYMTMENVVVGSIKGIEGGICNVMFNREIMKQGHIRIGYKTLKSLPLPSL</sequence>
<feature type="transmembrane region" description="Helical" evidence="1">
    <location>
        <begin position="93"/>
        <end position="114"/>
    </location>
</feature>
<dbReference type="SUPFAM" id="SSF49899">
    <property type="entry name" value="Concanavalin A-like lectins/glucanases"/>
    <property type="match status" value="1"/>
</dbReference>
<reference evidence="2" key="1">
    <citation type="journal article" date="2020" name="Nature">
        <title>Giant virus diversity and host interactions through global metagenomics.</title>
        <authorList>
            <person name="Schulz F."/>
            <person name="Roux S."/>
            <person name="Paez-Espino D."/>
            <person name="Jungbluth S."/>
            <person name="Walsh D.A."/>
            <person name="Denef V.J."/>
            <person name="McMahon K.D."/>
            <person name="Konstantinidis K.T."/>
            <person name="Eloe-Fadrosh E.A."/>
            <person name="Kyrpides N.C."/>
            <person name="Woyke T."/>
        </authorList>
    </citation>
    <scope>NUCLEOTIDE SEQUENCE</scope>
    <source>
        <strain evidence="2">GVMAG-S-1074260-58</strain>
    </source>
</reference>
<organism evidence="2">
    <name type="scientific">viral metagenome</name>
    <dbReference type="NCBI Taxonomy" id="1070528"/>
    <lineage>
        <taxon>unclassified sequences</taxon>
        <taxon>metagenomes</taxon>
        <taxon>organismal metagenomes</taxon>
    </lineage>
</organism>
<feature type="transmembrane region" description="Helical" evidence="1">
    <location>
        <begin position="197"/>
        <end position="215"/>
    </location>
</feature>
<dbReference type="EMBL" id="MN740705">
    <property type="protein sequence ID" value="QHU09154.1"/>
    <property type="molecule type" value="Genomic_DNA"/>
</dbReference>
<proteinExistence type="predicted"/>
<feature type="transmembrane region" description="Helical" evidence="1">
    <location>
        <begin position="51"/>
        <end position="72"/>
    </location>
</feature>
<accession>A0A6C0JZF9</accession>
<keyword evidence="1" id="KW-1133">Transmembrane helix</keyword>
<dbReference type="Pfam" id="PF13385">
    <property type="entry name" value="Laminin_G_3"/>
    <property type="match status" value="1"/>
</dbReference>
<keyword evidence="1" id="KW-0812">Transmembrane</keyword>
<feature type="transmembrane region" description="Helical" evidence="1">
    <location>
        <begin position="159"/>
        <end position="177"/>
    </location>
</feature>
<dbReference type="Gene3D" id="2.60.120.200">
    <property type="match status" value="1"/>
</dbReference>
<evidence type="ECO:0000256" key="1">
    <source>
        <dbReference type="SAM" id="Phobius"/>
    </source>
</evidence>